<comment type="similarity">
    <text evidence="1">Belongs to the small GTPase superfamily. Rab family.</text>
</comment>
<keyword evidence="3" id="KW-0342">GTP-binding</keyword>
<dbReference type="EMBL" id="SNRW01000339">
    <property type="protein sequence ID" value="KAA6401752.1"/>
    <property type="molecule type" value="Genomic_DNA"/>
</dbReference>
<comment type="caution">
    <text evidence="5">The sequence shown here is derived from an EMBL/GenBank/DDBJ whole genome shotgun (WGS) entry which is preliminary data.</text>
</comment>
<evidence type="ECO:0000256" key="3">
    <source>
        <dbReference type="ARBA" id="ARBA00023134"/>
    </source>
</evidence>
<reference evidence="5 6" key="1">
    <citation type="submission" date="2019-03" db="EMBL/GenBank/DDBJ databases">
        <title>Single cell metagenomics reveals metabolic interactions within the superorganism composed of flagellate Streblomastix strix and complex community of Bacteroidetes bacteria on its surface.</title>
        <authorList>
            <person name="Treitli S.C."/>
            <person name="Kolisko M."/>
            <person name="Husnik F."/>
            <person name="Keeling P."/>
            <person name="Hampl V."/>
        </authorList>
    </citation>
    <scope>NUCLEOTIDE SEQUENCE [LARGE SCALE GENOMIC DNA]</scope>
    <source>
        <strain evidence="5">ST1C</strain>
    </source>
</reference>
<protein>
    <submittedName>
        <fullName evidence="5">Putative GTP-binding protein ypt7</fullName>
    </submittedName>
</protein>
<evidence type="ECO:0000256" key="4">
    <source>
        <dbReference type="SAM" id="MobiDB-lite"/>
    </source>
</evidence>
<dbReference type="InterPro" id="IPR005225">
    <property type="entry name" value="Small_GTP-bd"/>
</dbReference>
<dbReference type="SMART" id="SM00175">
    <property type="entry name" value="RAB"/>
    <property type="match status" value="1"/>
</dbReference>
<dbReference type="GO" id="GO:0005525">
    <property type="term" value="F:GTP binding"/>
    <property type="evidence" value="ECO:0007669"/>
    <property type="project" value="UniProtKB-KW"/>
</dbReference>
<dbReference type="PANTHER" id="PTHR47981:SF20">
    <property type="entry name" value="RAS-RELATED PROTEIN RAB-7A"/>
    <property type="match status" value="1"/>
</dbReference>
<dbReference type="Pfam" id="PF00071">
    <property type="entry name" value="Ras"/>
    <property type="match status" value="1"/>
</dbReference>
<dbReference type="SMART" id="SM00174">
    <property type="entry name" value="RHO"/>
    <property type="match status" value="1"/>
</dbReference>
<dbReference type="PROSITE" id="PS51421">
    <property type="entry name" value="RAS"/>
    <property type="match status" value="1"/>
</dbReference>
<dbReference type="SMART" id="SM00176">
    <property type="entry name" value="RAN"/>
    <property type="match status" value="1"/>
</dbReference>
<dbReference type="PANTHER" id="PTHR47981">
    <property type="entry name" value="RAB FAMILY"/>
    <property type="match status" value="1"/>
</dbReference>
<dbReference type="FunFam" id="3.40.50.300:FF:001447">
    <property type="entry name" value="Ras-related protein Rab-1B"/>
    <property type="match status" value="1"/>
</dbReference>
<dbReference type="Gene3D" id="3.40.50.300">
    <property type="entry name" value="P-loop containing nucleotide triphosphate hydrolases"/>
    <property type="match status" value="1"/>
</dbReference>
<keyword evidence="2" id="KW-0547">Nucleotide-binding</keyword>
<dbReference type="OrthoDB" id="1436450at2759"/>
<proteinExistence type="inferred from homology"/>
<dbReference type="AlphaFoldDB" id="A0A5J4X4N5"/>
<name>A0A5J4X4N5_9EUKA</name>
<dbReference type="NCBIfam" id="TIGR00231">
    <property type="entry name" value="small_GTP"/>
    <property type="match status" value="1"/>
</dbReference>
<evidence type="ECO:0000256" key="2">
    <source>
        <dbReference type="ARBA" id="ARBA00022741"/>
    </source>
</evidence>
<accession>A0A5J4X4N5</accession>
<dbReference type="InterPro" id="IPR001806">
    <property type="entry name" value="Small_GTPase"/>
</dbReference>
<dbReference type="SMART" id="SM00173">
    <property type="entry name" value="RAS"/>
    <property type="match status" value="1"/>
</dbReference>
<dbReference type="PROSITE" id="PS51419">
    <property type="entry name" value="RAB"/>
    <property type="match status" value="1"/>
</dbReference>
<dbReference type="PROSITE" id="PS51420">
    <property type="entry name" value="RHO"/>
    <property type="match status" value="1"/>
</dbReference>
<dbReference type="InterPro" id="IPR027417">
    <property type="entry name" value="P-loop_NTPase"/>
</dbReference>
<dbReference type="SUPFAM" id="SSF52540">
    <property type="entry name" value="P-loop containing nucleoside triphosphate hydrolases"/>
    <property type="match status" value="1"/>
</dbReference>
<evidence type="ECO:0000313" key="6">
    <source>
        <dbReference type="Proteomes" id="UP000324800"/>
    </source>
</evidence>
<feature type="region of interest" description="Disordered" evidence="4">
    <location>
        <begin position="167"/>
        <end position="186"/>
    </location>
</feature>
<gene>
    <name evidence="5" type="ORF">EZS28_002724</name>
</gene>
<evidence type="ECO:0000256" key="1">
    <source>
        <dbReference type="ARBA" id="ARBA00006270"/>
    </source>
</evidence>
<evidence type="ECO:0000313" key="5">
    <source>
        <dbReference type="EMBL" id="KAA6401752.1"/>
    </source>
</evidence>
<organism evidence="5 6">
    <name type="scientific">Streblomastix strix</name>
    <dbReference type="NCBI Taxonomy" id="222440"/>
    <lineage>
        <taxon>Eukaryota</taxon>
        <taxon>Metamonada</taxon>
        <taxon>Preaxostyla</taxon>
        <taxon>Oxymonadida</taxon>
        <taxon>Streblomastigidae</taxon>
        <taxon>Streblomastix</taxon>
    </lineage>
</organism>
<dbReference type="GO" id="GO:0003924">
    <property type="term" value="F:GTPase activity"/>
    <property type="evidence" value="ECO:0007669"/>
    <property type="project" value="InterPro"/>
</dbReference>
<dbReference type="Proteomes" id="UP000324800">
    <property type="component" value="Unassembled WGS sequence"/>
</dbReference>
<dbReference type="PRINTS" id="PR00449">
    <property type="entry name" value="RASTRNSFRMNG"/>
</dbReference>
<sequence>MAVGKTSILTRFISNKFQRRYKATIGADFFVQEIIIDDVVVVLQIWDTAGQERFRSLGSSYFHGADICCVVFDVTSMETFLNVTMWRDFFLSQVNIDDVESFPFIIIGNKVDTSPENRVIDEQQAIQYCERMGNPYKYFDASAKTYLNLDEIFTAVATLALERKHNQAPEPPQPLLEQQKSGCCSS</sequence>